<feature type="transmembrane region" description="Helical" evidence="8">
    <location>
        <begin position="41"/>
        <end position="58"/>
    </location>
</feature>
<feature type="transmembrane region" description="Helical" evidence="8">
    <location>
        <begin position="519"/>
        <end position="536"/>
    </location>
</feature>
<keyword evidence="4 8" id="KW-1003">Cell membrane</keyword>
<proteinExistence type="inferred from homology"/>
<comment type="caution">
    <text evidence="9">The sequence shown here is derived from an EMBL/GenBank/DDBJ whole genome shotgun (WGS) entry which is preliminary data.</text>
</comment>
<sequence length="547" mass="56053">MYQQSFDALGGSTAWTALAAVLPLTVTFVLIGAGRLRSHQAVGAGLLGAAAVAAGYGMPPGQVLSAAAEGAAYGLVPLTWIVVNALWIHRMTVDSGHFAVLRRSFAALSADRRVQALVIAFCLGSLLEALAGFGTPVALAAAMLIALGFAPFKAVTLALVANAATAAYGAMGTPVVTLGRVTGLPADELGEVIGRQAPLVTLLVPFVLVWLTDRRRGLREAWEPALVCGVAAGTAQVTASALLPVELVGLVSALTALAAVLVWARLRHRPPVGRRPVPRLIAGGSAQAAQDMLDRARVLARDGWRGALSACLPYLIIVAVFGVAQTPWVHALLHRATVGFPWPGLRLRDWQGGVPAQSVFTLEPLAGGTLLLLAGLVGVAALRIRPGRALRAYRDVLHQLRHSVLTVCGVLAMAYVMGLSGQTAAIGHAVAATGGAMAALAPALGWLGTTVTGSATSANALFGSLQSAAAQATGLPVHLLAAANDAGGSLAKPISPQNLAIAAAVAELHGAEGRIFRSVVLHSAALLALLCLLVYLESTPLLSWLLP</sequence>
<keyword evidence="3 8" id="KW-0813">Transport</keyword>
<keyword evidence="7 8" id="KW-0472">Membrane</keyword>
<feature type="transmembrane region" description="Helical" evidence="8">
    <location>
        <begin position="403"/>
        <end position="420"/>
    </location>
</feature>
<comment type="function">
    <text evidence="8">Uptake of L-lactate across the membrane. Can also transport D-lactate and glycolate.</text>
</comment>
<feature type="transmembrane region" description="Helical" evidence="8">
    <location>
        <begin position="70"/>
        <end position="89"/>
    </location>
</feature>
<organism evidence="9 10">
    <name type="scientific">Streptomyces lunalinharesii</name>
    <dbReference type="NCBI Taxonomy" id="333384"/>
    <lineage>
        <taxon>Bacteria</taxon>
        <taxon>Bacillati</taxon>
        <taxon>Actinomycetota</taxon>
        <taxon>Actinomycetes</taxon>
        <taxon>Kitasatosporales</taxon>
        <taxon>Streptomycetaceae</taxon>
        <taxon>Streptomyces</taxon>
    </lineage>
</organism>
<evidence type="ECO:0000313" key="10">
    <source>
        <dbReference type="Proteomes" id="UP001500994"/>
    </source>
</evidence>
<evidence type="ECO:0000256" key="4">
    <source>
        <dbReference type="ARBA" id="ARBA00022475"/>
    </source>
</evidence>
<evidence type="ECO:0000256" key="1">
    <source>
        <dbReference type="ARBA" id="ARBA00004651"/>
    </source>
</evidence>
<evidence type="ECO:0000256" key="8">
    <source>
        <dbReference type="RuleBase" id="RU365092"/>
    </source>
</evidence>
<keyword evidence="10" id="KW-1185">Reference proteome</keyword>
<keyword evidence="5 8" id="KW-0812">Transmembrane</keyword>
<feature type="transmembrane region" description="Helical" evidence="8">
    <location>
        <begin position="159"/>
        <end position="181"/>
    </location>
</feature>
<feature type="transmembrane region" description="Helical" evidence="8">
    <location>
        <begin position="365"/>
        <end position="382"/>
    </location>
</feature>
<gene>
    <name evidence="9" type="ORF">GCM10009864_06140</name>
</gene>
<dbReference type="NCBIfam" id="TIGR00795">
    <property type="entry name" value="lctP"/>
    <property type="match status" value="1"/>
</dbReference>
<evidence type="ECO:0000256" key="6">
    <source>
        <dbReference type="ARBA" id="ARBA00022989"/>
    </source>
</evidence>
<feature type="transmembrane region" description="Helical" evidence="8">
    <location>
        <begin position="12"/>
        <end position="34"/>
    </location>
</feature>
<evidence type="ECO:0000256" key="2">
    <source>
        <dbReference type="ARBA" id="ARBA00010100"/>
    </source>
</evidence>
<accession>A0ABN3RBU8</accession>
<dbReference type="Pfam" id="PF02652">
    <property type="entry name" value="Lactate_perm"/>
    <property type="match status" value="1"/>
</dbReference>
<protein>
    <recommendedName>
        <fullName evidence="8">L-lactate permease</fullName>
    </recommendedName>
</protein>
<keyword evidence="6 8" id="KW-1133">Transmembrane helix</keyword>
<feature type="transmembrane region" description="Helical" evidence="8">
    <location>
        <begin position="249"/>
        <end position="266"/>
    </location>
</feature>
<feature type="transmembrane region" description="Helical" evidence="8">
    <location>
        <begin position="304"/>
        <end position="324"/>
    </location>
</feature>
<dbReference type="PANTHER" id="PTHR30003">
    <property type="entry name" value="L-LACTATE PERMEASE"/>
    <property type="match status" value="1"/>
</dbReference>
<evidence type="ECO:0000256" key="7">
    <source>
        <dbReference type="ARBA" id="ARBA00023136"/>
    </source>
</evidence>
<evidence type="ECO:0000256" key="5">
    <source>
        <dbReference type="ARBA" id="ARBA00022692"/>
    </source>
</evidence>
<dbReference type="PANTHER" id="PTHR30003:SF0">
    <property type="entry name" value="GLYCOLATE PERMEASE GLCA-RELATED"/>
    <property type="match status" value="1"/>
</dbReference>
<comment type="subcellular location">
    <subcellularLocation>
        <location evidence="1 8">Cell membrane</location>
        <topology evidence="1 8">Multi-pass membrane protein</topology>
    </subcellularLocation>
</comment>
<feature type="transmembrane region" description="Helical" evidence="8">
    <location>
        <begin position="426"/>
        <end position="447"/>
    </location>
</feature>
<dbReference type="RefSeq" id="WP_344573274.1">
    <property type="nucleotide sequence ID" value="NZ_BAAARK010000001.1"/>
</dbReference>
<evidence type="ECO:0000256" key="3">
    <source>
        <dbReference type="ARBA" id="ARBA00022448"/>
    </source>
</evidence>
<dbReference type="InterPro" id="IPR003804">
    <property type="entry name" value="Lactate_perm"/>
</dbReference>
<feature type="transmembrane region" description="Helical" evidence="8">
    <location>
        <begin position="193"/>
        <end position="212"/>
    </location>
</feature>
<evidence type="ECO:0000313" key="9">
    <source>
        <dbReference type="EMBL" id="GAA2646427.1"/>
    </source>
</evidence>
<comment type="similarity">
    <text evidence="2 8">Belongs to the lactate permease family.</text>
</comment>
<reference evidence="9 10" key="1">
    <citation type="journal article" date="2019" name="Int. J. Syst. Evol. Microbiol.">
        <title>The Global Catalogue of Microorganisms (GCM) 10K type strain sequencing project: providing services to taxonomists for standard genome sequencing and annotation.</title>
        <authorList>
            <consortium name="The Broad Institute Genomics Platform"/>
            <consortium name="The Broad Institute Genome Sequencing Center for Infectious Disease"/>
            <person name="Wu L."/>
            <person name="Ma J."/>
        </authorList>
    </citation>
    <scope>NUCLEOTIDE SEQUENCE [LARGE SCALE GENOMIC DNA]</scope>
    <source>
        <strain evidence="9 10">JCM 16374</strain>
    </source>
</reference>
<dbReference type="EMBL" id="BAAARK010000001">
    <property type="protein sequence ID" value="GAA2646427.1"/>
    <property type="molecule type" value="Genomic_DNA"/>
</dbReference>
<dbReference type="Proteomes" id="UP001500994">
    <property type="component" value="Unassembled WGS sequence"/>
</dbReference>
<name>A0ABN3RBU8_9ACTN</name>